<accession>A0AAD2DA82</accession>
<protein>
    <recommendedName>
        <fullName evidence="8">FAD-binding FR-type domain-containing protein</fullName>
    </recommendedName>
</protein>
<feature type="transmembrane region" description="Helical" evidence="7">
    <location>
        <begin position="374"/>
        <end position="400"/>
    </location>
</feature>
<feature type="transmembrane region" description="Helical" evidence="7">
    <location>
        <begin position="412"/>
        <end position="429"/>
    </location>
</feature>
<dbReference type="SUPFAM" id="SSF63380">
    <property type="entry name" value="Riboflavin synthase domain-like"/>
    <property type="match status" value="1"/>
</dbReference>
<dbReference type="Proteomes" id="UP001295684">
    <property type="component" value="Unassembled WGS sequence"/>
</dbReference>
<evidence type="ECO:0000256" key="7">
    <source>
        <dbReference type="SAM" id="Phobius"/>
    </source>
</evidence>
<dbReference type="PROSITE" id="PS51384">
    <property type="entry name" value="FAD_FR"/>
    <property type="match status" value="1"/>
</dbReference>
<evidence type="ECO:0000313" key="9">
    <source>
        <dbReference type="EMBL" id="CAI2385280.1"/>
    </source>
</evidence>
<dbReference type="PANTHER" id="PTHR11972:SF153">
    <property type="entry name" value="SUPEROXIDE-GENERATING NADPH OXIDASE HEAVY CHAIN SUBUNIT A"/>
    <property type="match status" value="1"/>
</dbReference>
<dbReference type="InterPro" id="IPR017927">
    <property type="entry name" value="FAD-bd_FR_type"/>
</dbReference>
<keyword evidence="10" id="KW-1185">Reference proteome</keyword>
<dbReference type="InterPro" id="IPR013121">
    <property type="entry name" value="Fe_red_NAD-bd_6"/>
</dbReference>
<dbReference type="InterPro" id="IPR013112">
    <property type="entry name" value="FAD-bd_8"/>
</dbReference>
<proteinExistence type="predicted"/>
<feature type="transmembrane region" description="Helical" evidence="7">
    <location>
        <begin position="240"/>
        <end position="262"/>
    </location>
</feature>
<dbReference type="CDD" id="cd06186">
    <property type="entry name" value="NOX_Duox_like_FAD_NADP"/>
    <property type="match status" value="1"/>
</dbReference>
<dbReference type="Gene3D" id="2.40.30.10">
    <property type="entry name" value="Translation factors"/>
    <property type="match status" value="1"/>
</dbReference>
<organism evidence="9 10">
    <name type="scientific">Euplotes crassus</name>
    <dbReference type="NCBI Taxonomy" id="5936"/>
    <lineage>
        <taxon>Eukaryota</taxon>
        <taxon>Sar</taxon>
        <taxon>Alveolata</taxon>
        <taxon>Ciliophora</taxon>
        <taxon>Intramacronucleata</taxon>
        <taxon>Spirotrichea</taxon>
        <taxon>Hypotrichia</taxon>
        <taxon>Euplotida</taxon>
        <taxon>Euplotidae</taxon>
        <taxon>Moneuplotes</taxon>
    </lineage>
</organism>
<gene>
    <name evidence="9" type="ORF">ECRASSUSDP1_LOCUS26833</name>
</gene>
<evidence type="ECO:0000256" key="4">
    <source>
        <dbReference type="ARBA" id="ARBA00023002"/>
    </source>
</evidence>
<keyword evidence="5 7" id="KW-0472">Membrane</keyword>
<keyword evidence="2 7" id="KW-0812">Transmembrane</keyword>
<reference evidence="9" key="1">
    <citation type="submission" date="2023-07" db="EMBL/GenBank/DDBJ databases">
        <authorList>
            <consortium name="AG Swart"/>
            <person name="Singh M."/>
            <person name="Singh A."/>
            <person name="Seah K."/>
            <person name="Emmerich C."/>
        </authorList>
    </citation>
    <scope>NUCLEOTIDE SEQUENCE</scope>
    <source>
        <strain evidence="9">DP1</strain>
    </source>
</reference>
<dbReference type="InterPro" id="IPR050369">
    <property type="entry name" value="RBOH/FRE"/>
</dbReference>
<dbReference type="InterPro" id="IPR017938">
    <property type="entry name" value="Riboflavin_synthase-like_b-brl"/>
</dbReference>
<feature type="transmembrane region" description="Helical" evidence="7">
    <location>
        <begin position="314"/>
        <end position="334"/>
    </location>
</feature>
<evidence type="ECO:0000256" key="2">
    <source>
        <dbReference type="ARBA" id="ARBA00022692"/>
    </source>
</evidence>
<keyword evidence="3 7" id="KW-1133">Transmembrane helix</keyword>
<feature type="compositionally biased region" description="Basic and acidic residues" evidence="6">
    <location>
        <begin position="1"/>
        <end position="22"/>
    </location>
</feature>
<dbReference type="PANTHER" id="PTHR11972">
    <property type="entry name" value="NADPH OXIDASE"/>
    <property type="match status" value="1"/>
</dbReference>
<dbReference type="GO" id="GO:0005886">
    <property type="term" value="C:plasma membrane"/>
    <property type="evidence" value="ECO:0007669"/>
    <property type="project" value="TreeGrafter"/>
</dbReference>
<dbReference type="EMBL" id="CAMPGE010027666">
    <property type="protein sequence ID" value="CAI2385280.1"/>
    <property type="molecule type" value="Genomic_DNA"/>
</dbReference>
<evidence type="ECO:0000256" key="3">
    <source>
        <dbReference type="ARBA" id="ARBA00022989"/>
    </source>
</evidence>
<evidence type="ECO:0000313" key="10">
    <source>
        <dbReference type="Proteomes" id="UP001295684"/>
    </source>
</evidence>
<dbReference type="GO" id="GO:0016491">
    <property type="term" value="F:oxidoreductase activity"/>
    <property type="evidence" value="ECO:0007669"/>
    <property type="project" value="UniProtKB-KW"/>
</dbReference>
<keyword evidence="4" id="KW-0560">Oxidoreductase</keyword>
<dbReference type="Pfam" id="PF01794">
    <property type="entry name" value="Ferric_reduct"/>
    <property type="match status" value="1"/>
</dbReference>
<dbReference type="Pfam" id="PF08030">
    <property type="entry name" value="NAD_binding_6"/>
    <property type="match status" value="1"/>
</dbReference>
<dbReference type="InterPro" id="IPR013130">
    <property type="entry name" value="Fe3_Rdtase_TM_dom"/>
</dbReference>
<dbReference type="AlphaFoldDB" id="A0AAD2DA82"/>
<dbReference type="Gene3D" id="3.40.50.80">
    <property type="entry name" value="Nucleotide-binding domain of ferredoxin-NADP reductase (FNR) module"/>
    <property type="match status" value="1"/>
</dbReference>
<feature type="region of interest" description="Disordered" evidence="6">
    <location>
        <begin position="1"/>
        <end position="25"/>
    </location>
</feature>
<comment type="caution">
    <text evidence="9">The sequence shown here is derived from an EMBL/GenBank/DDBJ whole genome shotgun (WGS) entry which is preliminary data.</text>
</comment>
<comment type="subcellular location">
    <subcellularLocation>
        <location evidence="1">Membrane</location>
        <topology evidence="1">Multi-pass membrane protein</topology>
    </subcellularLocation>
</comment>
<evidence type="ECO:0000256" key="5">
    <source>
        <dbReference type="ARBA" id="ARBA00023136"/>
    </source>
</evidence>
<evidence type="ECO:0000256" key="6">
    <source>
        <dbReference type="SAM" id="MobiDB-lite"/>
    </source>
</evidence>
<sequence>MADTHLGEKLVNGEETKGRGHDPEDEYAQDLEASAYVPNINFEMNQKTLTSREINPKDLRGKIEEYLEDDSITRDQVKLLLKQGAEDNYLFMIKEETYDKLVDALGMKLDHADDNNVGNITGLLATARLEYADGMSKSPNIRNLDSTASRFAQLMKSRLALKDKSIYGGKQNAAGIAKDLTFTQKTKVAINTPEEVEEEEPLKPAEPMPPVGSAHAAQETSPYLMERVPRMTNQGLKNNLIIAGFIAISMICFVIWAVVTYVTRREVVRQIIGFPLLISRGGALAIMVTSIFLLLLVSYDFLTCIRPYCAQNCLSLLDFHILFHKICGYIILFYSTVHTISHLSFSVPAFSNEANKDLMNEYVDNWHFTETPSYIQLATTTIPGVTGVILELTIIAMYVTSLECVKRKSFQCFSYTHMALFPVFMFGMITHGGARWINWNFPTAIVPLTIPLTIYFFMIFRRLLMMCRKPFYVADISVVSTKNFIHLSLVVPSGYTWKSGQYAFLNIPQIAPIQWHPFSIASSPNGNYLSFLIKRAGDWSGKLIDMFYDIKMESFKETVETLVDSKFDKEFREYLMQMQCEITDDIIRRNKVLFPKVYVSRSISAPAEMAARRRRVILIGAGSGIAPFLALLDDQQVAAEGGRTKNGVLAASYKEEYKDTEKAHLILTSRDADQFAWLSPYVDRIMSADGLSDKVELHLYLTSTKCNTLPSFLFWRSFLLREQKKKQGLLHSANPIIGSKTHLNVGRPNFEKIIEDIHRREPGDFFCYACAPTIIVNQAMAACNKISEEGKDTYMLRYEIF</sequence>
<evidence type="ECO:0000256" key="1">
    <source>
        <dbReference type="ARBA" id="ARBA00004141"/>
    </source>
</evidence>
<evidence type="ECO:0000259" key="8">
    <source>
        <dbReference type="PROSITE" id="PS51384"/>
    </source>
</evidence>
<feature type="transmembrane region" description="Helical" evidence="7">
    <location>
        <begin position="282"/>
        <end position="302"/>
    </location>
</feature>
<dbReference type="SUPFAM" id="SSF52343">
    <property type="entry name" value="Ferredoxin reductase-like, C-terminal NADP-linked domain"/>
    <property type="match status" value="1"/>
</dbReference>
<feature type="transmembrane region" description="Helical" evidence="7">
    <location>
        <begin position="441"/>
        <end position="460"/>
    </location>
</feature>
<feature type="domain" description="FAD-binding FR-type" evidence="8">
    <location>
        <begin position="466"/>
        <end position="570"/>
    </location>
</feature>
<dbReference type="InterPro" id="IPR039261">
    <property type="entry name" value="FNR_nucleotide-bd"/>
</dbReference>
<feature type="region of interest" description="Disordered" evidence="6">
    <location>
        <begin position="193"/>
        <end position="213"/>
    </location>
</feature>
<name>A0AAD2DA82_EUPCR</name>
<dbReference type="Pfam" id="PF08022">
    <property type="entry name" value="FAD_binding_8"/>
    <property type="match status" value="1"/>
</dbReference>